<dbReference type="InterPro" id="IPR023465">
    <property type="entry name" value="Riboflavin_kinase_dom_sf"/>
</dbReference>
<dbReference type="FunFam" id="3.40.50.620:FF:000021">
    <property type="entry name" value="Riboflavin biosynthesis protein"/>
    <property type="match status" value="1"/>
</dbReference>
<dbReference type="Gene3D" id="2.40.30.30">
    <property type="entry name" value="Riboflavin kinase-like"/>
    <property type="match status" value="1"/>
</dbReference>
<dbReference type="InterPro" id="IPR014729">
    <property type="entry name" value="Rossmann-like_a/b/a_fold"/>
</dbReference>
<dbReference type="InterPro" id="IPR015864">
    <property type="entry name" value="FAD_synthase"/>
</dbReference>
<name>W7YQP1_9BACL</name>
<evidence type="ECO:0000256" key="3">
    <source>
        <dbReference type="ARBA" id="ARBA00010214"/>
    </source>
</evidence>
<dbReference type="GO" id="GO:0005524">
    <property type="term" value="F:ATP binding"/>
    <property type="evidence" value="ECO:0007669"/>
    <property type="project" value="UniProtKB-KW"/>
</dbReference>
<keyword evidence="15" id="KW-0511">Multifunctional enzyme</keyword>
<keyword evidence="9" id="KW-0808">Transferase</keyword>
<comment type="similarity">
    <text evidence="3">Belongs to the RibF family.</text>
</comment>
<keyword evidence="8" id="KW-0288">FMN</keyword>
<dbReference type="GO" id="GO:0003919">
    <property type="term" value="F:FMN adenylyltransferase activity"/>
    <property type="evidence" value="ECO:0007669"/>
    <property type="project" value="UniProtKB-EC"/>
</dbReference>
<evidence type="ECO:0000256" key="14">
    <source>
        <dbReference type="ARBA" id="ARBA00022840"/>
    </source>
</evidence>
<evidence type="ECO:0000256" key="12">
    <source>
        <dbReference type="ARBA" id="ARBA00022777"/>
    </source>
</evidence>
<evidence type="ECO:0000256" key="5">
    <source>
        <dbReference type="ARBA" id="ARBA00012393"/>
    </source>
</evidence>
<accession>W7YQP1</accession>
<keyword evidence="7" id="KW-0285">Flavoprotein</keyword>
<dbReference type="NCBIfam" id="TIGR00083">
    <property type="entry name" value="ribF"/>
    <property type="match status" value="1"/>
</dbReference>
<evidence type="ECO:0000256" key="15">
    <source>
        <dbReference type="ARBA" id="ARBA00023268"/>
    </source>
</evidence>
<comment type="catalytic activity">
    <reaction evidence="16">
        <text>riboflavin + ATP = FMN + ADP + H(+)</text>
        <dbReference type="Rhea" id="RHEA:14357"/>
        <dbReference type="ChEBI" id="CHEBI:15378"/>
        <dbReference type="ChEBI" id="CHEBI:30616"/>
        <dbReference type="ChEBI" id="CHEBI:57986"/>
        <dbReference type="ChEBI" id="CHEBI:58210"/>
        <dbReference type="ChEBI" id="CHEBI:456216"/>
        <dbReference type="EC" id="2.7.1.26"/>
    </reaction>
</comment>
<evidence type="ECO:0000256" key="16">
    <source>
        <dbReference type="ARBA" id="ARBA00047880"/>
    </source>
</evidence>
<dbReference type="EMBL" id="BAVZ01000014">
    <property type="protein sequence ID" value="GAF09738.1"/>
    <property type="molecule type" value="Genomic_DNA"/>
</dbReference>
<keyword evidence="13" id="KW-0274">FAD</keyword>
<evidence type="ECO:0000313" key="20">
    <source>
        <dbReference type="Proteomes" id="UP000019364"/>
    </source>
</evidence>
<evidence type="ECO:0000256" key="7">
    <source>
        <dbReference type="ARBA" id="ARBA00022630"/>
    </source>
</evidence>
<evidence type="ECO:0000256" key="6">
    <source>
        <dbReference type="ARBA" id="ARBA00018483"/>
    </source>
</evidence>
<dbReference type="InterPro" id="IPR023468">
    <property type="entry name" value="Riboflavin_kinase"/>
</dbReference>
<reference evidence="19 20" key="1">
    <citation type="journal article" date="2014" name="Genome Announc.">
        <title>Draft Genome Sequence of Paenibacillus pini JCM 16418T, Isolated from the Rhizosphere of Pine Tree.</title>
        <authorList>
            <person name="Yuki M."/>
            <person name="Oshima K."/>
            <person name="Suda W."/>
            <person name="Oshida Y."/>
            <person name="Kitamura K."/>
            <person name="Iida Y."/>
            <person name="Hattori M."/>
            <person name="Ohkuma M."/>
        </authorList>
    </citation>
    <scope>NUCLEOTIDE SEQUENCE [LARGE SCALE GENOMIC DNA]</scope>
    <source>
        <strain evidence="19 20">JCM 16418</strain>
    </source>
</reference>
<dbReference type="SUPFAM" id="SSF52374">
    <property type="entry name" value="Nucleotidylyl transferase"/>
    <property type="match status" value="1"/>
</dbReference>
<protein>
    <recommendedName>
        <fullName evidence="6">Bifunctional riboflavin kinase/FMN adenylyltransferase</fullName>
        <ecNumber evidence="4">2.7.1.26</ecNumber>
        <ecNumber evidence="5">2.7.7.2</ecNumber>
    </recommendedName>
</protein>
<dbReference type="AlphaFoldDB" id="W7YQP1"/>
<evidence type="ECO:0000256" key="2">
    <source>
        <dbReference type="ARBA" id="ARBA00005201"/>
    </source>
</evidence>
<comment type="catalytic activity">
    <reaction evidence="17">
        <text>FMN + ATP + H(+) = FAD + diphosphate</text>
        <dbReference type="Rhea" id="RHEA:17237"/>
        <dbReference type="ChEBI" id="CHEBI:15378"/>
        <dbReference type="ChEBI" id="CHEBI:30616"/>
        <dbReference type="ChEBI" id="CHEBI:33019"/>
        <dbReference type="ChEBI" id="CHEBI:57692"/>
        <dbReference type="ChEBI" id="CHEBI:58210"/>
        <dbReference type="EC" id="2.7.7.2"/>
    </reaction>
</comment>
<evidence type="ECO:0000256" key="1">
    <source>
        <dbReference type="ARBA" id="ARBA00004726"/>
    </source>
</evidence>
<dbReference type="SMART" id="SM00904">
    <property type="entry name" value="Flavokinase"/>
    <property type="match status" value="1"/>
</dbReference>
<comment type="pathway">
    <text evidence="2">Cofactor biosynthesis; FMN biosynthesis; FMN from riboflavin (ATP route): step 1/1.</text>
</comment>
<dbReference type="PANTHER" id="PTHR22749:SF6">
    <property type="entry name" value="RIBOFLAVIN KINASE"/>
    <property type="match status" value="1"/>
</dbReference>
<feature type="domain" description="Riboflavin kinase" evidence="18">
    <location>
        <begin position="186"/>
        <end position="229"/>
    </location>
</feature>
<dbReference type="Proteomes" id="UP000019364">
    <property type="component" value="Unassembled WGS sequence"/>
</dbReference>
<evidence type="ECO:0000256" key="4">
    <source>
        <dbReference type="ARBA" id="ARBA00012105"/>
    </source>
</evidence>
<evidence type="ECO:0000256" key="10">
    <source>
        <dbReference type="ARBA" id="ARBA00022695"/>
    </source>
</evidence>
<dbReference type="EC" id="2.7.7.2" evidence="5"/>
<dbReference type="CDD" id="cd02064">
    <property type="entry name" value="FAD_synthetase_N"/>
    <property type="match status" value="1"/>
</dbReference>
<dbReference type="GO" id="GO:0009398">
    <property type="term" value="P:FMN biosynthetic process"/>
    <property type="evidence" value="ECO:0007669"/>
    <property type="project" value="UniProtKB-UniPathway"/>
</dbReference>
<comment type="caution">
    <text evidence="19">The sequence shown here is derived from an EMBL/GenBank/DDBJ whole genome shotgun (WGS) entry which is preliminary data.</text>
</comment>
<dbReference type="SUPFAM" id="SSF82114">
    <property type="entry name" value="Riboflavin kinase-like"/>
    <property type="match status" value="1"/>
</dbReference>
<evidence type="ECO:0000256" key="8">
    <source>
        <dbReference type="ARBA" id="ARBA00022643"/>
    </source>
</evidence>
<sequence>MKTVNLSYPLSQDIAREYAHPQVVAIGQFDGVHLGHASVISSAVRQARQAGVPAAVMTFHPHPKDVMKKGDYDGNLTPLHEKQLLLQELGVETLYVVEFNDAFSHVSPFNFVEGMLFPLQIHTAVVGFDFRFGHKGEGNADMLRELGQTKMLVETIPPFLLGGEKVSSSVIRQALQSGDLVQVNHLLGRNYRLRGTVIDGDKRGRTIGFPTANLSLTDRFVVPAKEFMQS</sequence>
<dbReference type="InterPro" id="IPR015865">
    <property type="entry name" value="Riboflavin_kinase_bac/euk"/>
</dbReference>
<dbReference type="Gene3D" id="3.40.50.620">
    <property type="entry name" value="HUPs"/>
    <property type="match status" value="1"/>
</dbReference>
<evidence type="ECO:0000256" key="9">
    <source>
        <dbReference type="ARBA" id="ARBA00022679"/>
    </source>
</evidence>
<dbReference type="Pfam" id="PF01687">
    <property type="entry name" value="Flavokinase"/>
    <property type="match status" value="1"/>
</dbReference>
<comment type="pathway">
    <text evidence="1">Cofactor biosynthesis; FAD biosynthesis; FAD from FMN: step 1/1.</text>
</comment>
<keyword evidence="12 19" id="KW-0418">Kinase</keyword>
<evidence type="ECO:0000256" key="17">
    <source>
        <dbReference type="ARBA" id="ARBA00049494"/>
    </source>
</evidence>
<dbReference type="UniPathway" id="UPA00276">
    <property type="reaction ID" value="UER00406"/>
</dbReference>
<keyword evidence="10" id="KW-0548">Nucleotidyltransferase</keyword>
<proteinExistence type="inferred from homology"/>
<dbReference type="UniPathway" id="UPA00277">
    <property type="reaction ID" value="UER00407"/>
</dbReference>
<keyword evidence="20" id="KW-1185">Reference proteome</keyword>
<dbReference type="eggNOG" id="COG0196">
    <property type="taxonomic scope" value="Bacteria"/>
</dbReference>
<dbReference type="PANTHER" id="PTHR22749">
    <property type="entry name" value="RIBOFLAVIN KINASE/FMN ADENYLYLTRANSFERASE"/>
    <property type="match status" value="1"/>
</dbReference>
<keyword evidence="11" id="KW-0547">Nucleotide-binding</keyword>
<dbReference type="GO" id="GO:0009231">
    <property type="term" value="P:riboflavin biosynthetic process"/>
    <property type="evidence" value="ECO:0007669"/>
    <property type="project" value="InterPro"/>
</dbReference>
<dbReference type="STRING" id="1236976.JCM16418_3892"/>
<dbReference type="Pfam" id="PF06574">
    <property type="entry name" value="FAD_syn"/>
    <property type="match status" value="1"/>
</dbReference>
<dbReference type="EC" id="2.7.1.26" evidence="4"/>
<keyword evidence="14" id="KW-0067">ATP-binding</keyword>
<evidence type="ECO:0000313" key="19">
    <source>
        <dbReference type="EMBL" id="GAF09738.1"/>
    </source>
</evidence>
<dbReference type="InterPro" id="IPR002606">
    <property type="entry name" value="Riboflavin_kinase_bac"/>
</dbReference>
<gene>
    <name evidence="19" type="ORF">JCM16418_3892</name>
</gene>
<dbReference type="GO" id="GO:0008531">
    <property type="term" value="F:riboflavin kinase activity"/>
    <property type="evidence" value="ECO:0007669"/>
    <property type="project" value="UniProtKB-EC"/>
</dbReference>
<evidence type="ECO:0000256" key="11">
    <source>
        <dbReference type="ARBA" id="ARBA00022741"/>
    </source>
</evidence>
<evidence type="ECO:0000256" key="13">
    <source>
        <dbReference type="ARBA" id="ARBA00022827"/>
    </source>
</evidence>
<evidence type="ECO:0000259" key="18">
    <source>
        <dbReference type="SMART" id="SM00904"/>
    </source>
</evidence>
<dbReference type="GO" id="GO:0006747">
    <property type="term" value="P:FAD biosynthetic process"/>
    <property type="evidence" value="ECO:0007669"/>
    <property type="project" value="UniProtKB-UniPathway"/>
</dbReference>
<organism evidence="19 20">
    <name type="scientific">Paenibacillus pini JCM 16418</name>
    <dbReference type="NCBI Taxonomy" id="1236976"/>
    <lineage>
        <taxon>Bacteria</taxon>
        <taxon>Bacillati</taxon>
        <taxon>Bacillota</taxon>
        <taxon>Bacilli</taxon>
        <taxon>Bacillales</taxon>
        <taxon>Paenibacillaceae</taxon>
        <taxon>Paenibacillus</taxon>
    </lineage>
</organism>